<protein>
    <submittedName>
        <fullName evidence="6">LIM domain protein</fullName>
    </submittedName>
</protein>
<dbReference type="PROSITE" id="PS00478">
    <property type="entry name" value="LIM_DOMAIN_1"/>
    <property type="match status" value="1"/>
</dbReference>
<dbReference type="OrthoDB" id="10068367at2759"/>
<dbReference type="Proteomes" id="UP000053766">
    <property type="component" value="Unassembled WGS sequence"/>
</dbReference>
<keyword evidence="2 4" id="KW-0862">Zinc</keyword>
<dbReference type="Pfam" id="PF00412">
    <property type="entry name" value="LIM"/>
    <property type="match status" value="1"/>
</dbReference>
<feature type="domain" description="LIM zinc-binding" evidence="5">
    <location>
        <begin position="111"/>
        <end position="176"/>
    </location>
</feature>
<evidence type="ECO:0000256" key="4">
    <source>
        <dbReference type="PROSITE-ProRule" id="PRU00125"/>
    </source>
</evidence>
<keyword evidence="1 4" id="KW-0479">Metal-binding</keyword>
<dbReference type="InterPro" id="IPR001781">
    <property type="entry name" value="Znf_LIM"/>
</dbReference>
<sequence length="188" mass="21259">MMDSKVNFRGRRPPLSAMGQVVESIGLADDIEGKCRICSGRISEKYMTRKQANDFRLMSEFFMKAALDVVFAVFNYWKSVTKKEGNFFVALITSNDAFLLDTVSFRDYSPYRCSGCKCGISPNDKVYKLKTGMVFHENCHFCSRCGIPLSSGEPILVDEVGQTMTCMRHFYSGLLLSFIIRIVMEAAK</sequence>
<dbReference type="AlphaFoldDB" id="A0A0D8XDA2"/>
<keyword evidence="7" id="KW-1185">Reference proteome</keyword>
<dbReference type="GO" id="GO:0046872">
    <property type="term" value="F:metal ion binding"/>
    <property type="evidence" value="ECO:0007669"/>
    <property type="project" value="UniProtKB-KW"/>
</dbReference>
<evidence type="ECO:0000313" key="6">
    <source>
        <dbReference type="EMBL" id="KJH42610.1"/>
    </source>
</evidence>
<evidence type="ECO:0000313" key="7">
    <source>
        <dbReference type="Proteomes" id="UP000053766"/>
    </source>
</evidence>
<dbReference type="STRING" id="29172.A0A0D8XDA2"/>
<dbReference type="EMBL" id="KN716646">
    <property type="protein sequence ID" value="KJH42610.1"/>
    <property type="molecule type" value="Genomic_DNA"/>
</dbReference>
<dbReference type="PROSITE" id="PS50023">
    <property type="entry name" value="LIM_DOMAIN_2"/>
    <property type="match status" value="1"/>
</dbReference>
<reference evidence="7" key="2">
    <citation type="journal article" date="2016" name="Sci. Rep.">
        <title>Dictyocaulus viviparus genome, variome and transcriptome elucidate lungworm biology and support future intervention.</title>
        <authorList>
            <person name="McNulty S.N."/>
            <person name="Strube C."/>
            <person name="Rosa B.A."/>
            <person name="Martin J.C."/>
            <person name="Tyagi R."/>
            <person name="Choi Y.J."/>
            <person name="Wang Q."/>
            <person name="Hallsworth Pepin K."/>
            <person name="Zhang X."/>
            <person name="Ozersky P."/>
            <person name="Wilson R.K."/>
            <person name="Sternberg P.W."/>
            <person name="Gasser R.B."/>
            <person name="Mitreva M."/>
        </authorList>
    </citation>
    <scope>NUCLEOTIDE SEQUENCE [LARGE SCALE GENOMIC DNA]</scope>
    <source>
        <strain evidence="7">HannoverDv2000</strain>
    </source>
</reference>
<evidence type="ECO:0000256" key="2">
    <source>
        <dbReference type="ARBA" id="ARBA00022833"/>
    </source>
</evidence>
<evidence type="ECO:0000259" key="5">
    <source>
        <dbReference type="PROSITE" id="PS50023"/>
    </source>
</evidence>
<dbReference type="Gene3D" id="2.10.110.10">
    <property type="entry name" value="Cysteine Rich Protein"/>
    <property type="match status" value="1"/>
</dbReference>
<accession>A0A0D8XDA2</accession>
<evidence type="ECO:0000256" key="3">
    <source>
        <dbReference type="ARBA" id="ARBA00023038"/>
    </source>
</evidence>
<name>A0A0D8XDA2_DICVI</name>
<keyword evidence="3 4" id="KW-0440">LIM domain</keyword>
<organism evidence="6 7">
    <name type="scientific">Dictyocaulus viviparus</name>
    <name type="common">Bovine lungworm</name>
    <dbReference type="NCBI Taxonomy" id="29172"/>
    <lineage>
        <taxon>Eukaryota</taxon>
        <taxon>Metazoa</taxon>
        <taxon>Ecdysozoa</taxon>
        <taxon>Nematoda</taxon>
        <taxon>Chromadorea</taxon>
        <taxon>Rhabditida</taxon>
        <taxon>Rhabditina</taxon>
        <taxon>Rhabditomorpha</taxon>
        <taxon>Strongyloidea</taxon>
        <taxon>Metastrongylidae</taxon>
        <taxon>Dictyocaulus</taxon>
    </lineage>
</organism>
<reference evidence="6 7" key="1">
    <citation type="submission" date="2013-11" db="EMBL/GenBank/DDBJ databases">
        <title>Draft genome of the bovine lungworm Dictyocaulus viviparus.</title>
        <authorList>
            <person name="Mitreva M."/>
        </authorList>
    </citation>
    <scope>NUCLEOTIDE SEQUENCE [LARGE SCALE GENOMIC DNA]</scope>
    <source>
        <strain evidence="6 7">HannoverDv2000</strain>
    </source>
</reference>
<dbReference type="SMART" id="SM00132">
    <property type="entry name" value="LIM"/>
    <property type="match status" value="1"/>
</dbReference>
<proteinExistence type="predicted"/>
<evidence type="ECO:0000256" key="1">
    <source>
        <dbReference type="ARBA" id="ARBA00022723"/>
    </source>
</evidence>
<gene>
    <name evidence="6" type="ORF">DICVIV_11396</name>
</gene>